<dbReference type="STRING" id="154538.A0A1M2VNI0"/>
<reference evidence="3 4" key="1">
    <citation type="submission" date="2016-10" db="EMBL/GenBank/DDBJ databases">
        <title>Genome sequence of the basidiomycete white-rot fungus Trametes pubescens.</title>
        <authorList>
            <person name="Makela M.R."/>
            <person name="Granchi Z."/>
            <person name="Peng M."/>
            <person name="De Vries R.P."/>
            <person name="Grigoriev I."/>
            <person name="Riley R."/>
            <person name="Hilden K."/>
        </authorList>
    </citation>
    <scope>NUCLEOTIDE SEQUENCE [LARGE SCALE GENOMIC DNA]</scope>
    <source>
        <strain evidence="3 4">FBCC735</strain>
    </source>
</reference>
<comment type="caution">
    <text evidence="3">The sequence shown here is derived from an EMBL/GenBank/DDBJ whole genome shotgun (WGS) entry which is preliminary data.</text>
</comment>
<keyword evidence="4" id="KW-1185">Reference proteome</keyword>
<evidence type="ECO:0000256" key="1">
    <source>
        <dbReference type="SAM" id="MobiDB-lite"/>
    </source>
</evidence>
<sequence length="50" mass="5879">MRDHKHHAERVHATSKRVHARPHRLSLMHNDLGLHNILVNDDWKISGIID</sequence>
<dbReference type="AlphaFoldDB" id="A0A1M2VNI0"/>
<dbReference type="InterPro" id="IPR002575">
    <property type="entry name" value="Aminoglycoside_PTrfase"/>
</dbReference>
<feature type="region of interest" description="Disordered" evidence="1">
    <location>
        <begin position="1"/>
        <end position="21"/>
    </location>
</feature>
<accession>A0A1M2VNI0</accession>
<proteinExistence type="predicted"/>
<evidence type="ECO:0000313" key="3">
    <source>
        <dbReference type="EMBL" id="OJT09102.1"/>
    </source>
</evidence>
<dbReference type="SUPFAM" id="SSF56112">
    <property type="entry name" value="Protein kinase-like (PK-like)"/>
    <property type="match status" value="1"/>
</dbReference>
<evidence type="ECO:0000313" key="4">
    <source>
        <dbReference type="Proteomes" id="UP000184267"/>
    </source>
</evidence>
<dbReference type="Gene3D" id="3.90.1200.10">
    <property type="match status" value="1"/>
</dbReference>
<feature type="domain" description="Aminoglycoside phosphotransferase" evidence="2">
    <location>
        <begin position="20"/>
        <end position="50"/>
    </location>
</feature>
<protein>
    <recommendedName>
        <fullName evidence="2">Aminoglycoside phosphotransferase domain-containing protein</fullName>
    </recommendedName>
</protein>
<dbReference type="Proteomes" id="UP000184267">
    <property type="component" value="Unassembled WGS sequence"/>
</dbReference>
<gene>
    <name evidence="3" type="ORF">TRAPUB_14429</name>
</gene>
<dbReference type="Pfam" id="PF01636">
    <property type="entry name" value="APH"/>
    <property type="match status" value="1"/>
</dbReference>
<dbReference type="EMBL" id="MNAD01000983">
    <property type="protein sequence ID" value="OJT09102.1"/>
    <property type="molecule type" value="Genomic_DNA"/>
</dbReference>
<evidence type="ECO:0000259" key="2">
    <source>
        <dbReference type="Pfam" id="PF01636"/>
    </source>
</evidence>
<name>A0A1M2VNI0_TRAPU</name>
<dbReference type="InterPro" id="IPR011009">
    <property type="entry name" value="Kinase-like_dom_sf"/>
</dbReference>
<dbReference type="OrthoDB" id="5404599at2759"/>
<organism evidence="3 4">
    <name type="scientific">Trametes pubescens</name>
    <name type="common">White-rot fungus</name>
    <dbReference type="NCBI Taxonomy" id="154538"/>
    <lineage>
        <taxon>Eukaryota</taxon>
        <taxon>Fungi</taxon>
        <taxon>Dikarya</taxon>
        <taxon>Basidiomycota</taxon>
        <taxon>Agaricomycotina</taxon>
        <taxon>Agaricomycetes</taxon>
        <taxon>Polyporales</taxon>
        <taxon>Polyporaceae</taxon>
        <taxon>Trametes</taxon>
    </lineage>
</organism>